<protein>
    <submittedName>
        <fullName evidence="10 11">Uncharacterized protein LOC113868468</fullName>
    </submittedName>
</protein>
<feature type="region of interest" description="Disordered" evidence="7">
    <location>
        <begin position="1183"/>
        <end position="1242"/>
    </location>
</feature>
<feature type="compositionally biased region" description="Basic and acidic residues" evidence="7">
    <location>
        <begin position="477"/>
        <end position="501"/>
    </location>
</feature>
<evidence type="ECO:0000256" key="2">
    <source>
        <dbReference type="ARBA" id="ARBA00022771"/>
    </source>
</evidence>
<keyword evidence="2 6" id="KW-0863">Zinc-finger</keyword>
<dbReference type="SMART" id="SM00249">
    <property type="entry name" value="PHD"/>
    <property type="match status" value="1"/>
</dbReference>
<keyword evidence="4" id="KW-0805">Transcription regulation</keyword>
<dbReference type="PROSITE" id="PS50016">
    <property type="entry name" value="ZF_PHD_2"/>
    <property type="match status" value="1"/>
</dbReference>
<dbReference type="GO" id="GO:0008270">
    <property type="term" value="F:zinc ion binding"/>
    <property type="evidence" value="ECO:0007669"/>
    <property type="project" value="UniProtKB-KW"/>
</dbReference>
<dbReference type="InterPro" id="IPR001965">
    <property type="entry name" value="Znf_PHD"/>
</dbReference>
<feature type="region of interest" description="Disordered" evidence="7">
    <location>
        <begin position="276"/>
        <end position="299"/>
    </location>
</feature>
<feature type="compositionally biased region" description="Polar residues" evidence="7">
    <location>
        <begin position="1087"/>
        <end position="1096"/>
    </location>
</feature>
<dbReference type="InterPro" id="IPR056280">
    <property type="entry name" value="AIPP2-like_SPOC"/>
</dbReference>
<dbReference type="OrthoDB" id="787137at2759"/>
<dbReference type="RefSeq" id="XP_027359874.1">
    <property type="nucleotide sequence ID" value="XM_027504073.1"/>
</dbReference>
<organism evidence="9 12">
    <name type="scientific">Abrus precatorius</name>
    <name type="common">Indian licorice</name>
    <name type="synonym">Glycine abrus</name>
    <dbReference type="NCBI Taxonomy" id="3816"/>
    <lineage>
        <taxon>Eukaryota</taxon>
        <taxon>Viridiplantae</taxon>
        <taxon>Streptophyta</taxon>
        <taxon>Embryophyta</taxon>
        <taxon>Tracheophyta</taxon>
        <taxon>Spermatophyta</taxon>
        <taxon>Magnoliopsida</taxon>
        <taxon>eudicotyledons</taxon>
        <taxon>Gunneridae</taxon>
        <taxon>Pentapetalae</taxon>
        <taxon>rosids</taxon>
        <taxon>fabids</taxon>
        <taxon>Fabales</taxon>
        <taxon>Fabaceae</taxon>
        <taxon>Papilionoideae</taxon>
        <taxon>50 kb inversion clade</taxon>
        <taxon>NPAAA clade</taxon>
        <taxon>indigoferoid/millettioid clade</taxon>
        <taxon>Abreae</taxon>
        <taxon>Abrus</taxon>
    </lineage>
</organism>
<feature type="compositionally biased region" description="Low complexity" evidence="7">
    <location>
        <begin position="510"/>
        <end position="521"/>
    </location>
</feature>
<feature type="region of interest" description="Disordered" evidence="7">
    <location>
        <begin position="613"/>
        <end position="634"/>
    </location>
</feature>
<dbReference type="Pfam" id="PF23121">
    <property type="entry name" value="SPOC_AIPP2"/>
    <property type="match status" value="1"/>
</dbReference>
<evidence type="ECO:0000313" key="11">
    <source>
        <dbReference type="RefSeq" id="XP_027359875.1"/>
    </source>
</evidence>
<dbReference type="GO" id="GO:0140566">
    <property type="term" value="F:histone reader activity"/>
    <property type="evidence" value="ECO:0007669"/>
    <property type="project" value="InterPro"/>
</dbReference>
<reference evidence="10 11" key="2">
    <citation type="submission" date="2025-04" db="UniProtKB">
        <authorList>
            <consortium name="RefSeq"/>
        </authorList>
    </citation>
    <scope>IDENTIFICATION</scope>
    <source>
        <tissue evidence="10 11">Young leaves</tissue>
    </source>
</reference>
<evidence type="ECO:0000256" key="3">
    <source>
        <dbReference type="ARBA" id="ARBA00022833"/>
    </source>
</evidence>
<feature type="compositionally biased region" description="Basic and acidic residues" evidence="7">
    <location>
        <begin position="276"/>
        <end position="285"/>
    </location>
</feature>
<evidence type="ECO:0000313" key="9">
    <source>
        <dbReference type="Proteomes" id="UP000694853"/>
    </source>
</evidence>
<gene>
    <name evidence="10 11 12" type="primary">LOC113868468</name>
</gene>
<evidence type="ECO:0000313" key="10">
    <source>
        <dbReference type="RefSeq" id="XP_027359874.1"/>
    </source>
</evidence>
<dbReference type="RefSeq" id="XP_027359876.1">
    <property type="nucleotide sequence ID" value="XM_027504075.1"/>
</dbReference>
<dbReference type="Gene3D" id="3.30.40.10">
    <property type="entry name" value="Zinc/RING finger domain, C3HC4 (zinc finger)"/>
    <property type="match status" value="1"/>
</dbReference>
<dbReference type="KEGG" id="aprc:113868468"/>
<feature type="region of interest" description="Disordered" evidence="7">
    <location>
        <begin position="433"/>
        <end position="533"/>
    </location>
</feature>
<dbReference type="InterPro" id="IPR049914">
    <property type="entry name" value="PHD1-3/5-6"/>
</dbReference>
<feature type="compositionally biased region" description="Low complexity" evidence="7">
    <location>
        <begin position="400"/>
        <end position="417"/>
    </location>
</feature>
<keyword evidence="9" id="KW-1185">Reference proteome</keyword>
<dbReference type="SUPFAM" id="SSF57903">
    <property type="entry name" value="FYVE/PHD zinc finger"/>
    <property type="match status" value="1"/>
</dbReference>
<dbReference type="PANTHER" id="PTHR33304:SF51">
    <property type="entry name" value="ZINC FINGER PROTEIN, PUTATIVE-RELATED"/>
    <property type="match status" value="1"/>
</dbReference>
<evidence type="ECO:0000256" key="5">
    <source>
        <dbReference type="ARBA" id="ARBA00023163"/>
    </source>
</evidence>
<feature type="compositionally biased region" description="Basic and acidic residues" evidence="7">
    <location>
        <begin position="1183"/>
        <end position="1200"/>
    </location>
</feature>
<name>A0A8B8LU28_ABRPR</name>
<dbReference type="InterPro" id="IPR013083">
    <property type="entry name" value="Znf_RING/FYVE/PHD"/>
</dbReference>
<accession>A0A8B8LU28</accession>
<reference evidence="9" key="1">
    <citation type="journal article" date="2019" name="Toxins">
        <title>Detection of Abrin-Like and Prepropulchellin-Like Toxin Genes and Transcripts Using Whole Genome Sequencing and Full-Length Transcript Sequencing of Abrus precatorius.</title>
        <authorList>
            <person name="Hovde B.T."/>
            <person name="Daligault H.E."/>
            <person name="Hanschen E.R."/>
            <person name="Kunde Y.A."/>
            <person name="Johnson M.B."/>
            <person name="Starkenburg S.R."/>
            <person name="Johnson S.L."/>
        </authorList>
    </citation>
    <scope>NUCLEOTIDE SEQUENCE [LARGE SCALE GENOMIC DNA]</scope>
</reference>
<dbReference type="GeneID" id="113868468"/>
<keyword evidence="5" id="KW-0804">Transcription</keyword>
<feature type="compositionally biased region" description="Polar residues" evidence="7">
    <location>
        <begin position="1205"/>
        <end position="1214"/>
    </location>
</feature>
<feature type="domain" description="PHD-type" evidence="8">
    <location>
        <begin position="303"/>
        <end position="354"/>
    </location>
</feature>
<feature type="region of interest" description="Disordered" evidence="7">
    <location>
        <begin position="572"/>
        <end position="601"/>
    </location>
</feature>
<proteinExistence type="predicted"/>
<feature type="compositionally biased region" description="Basic and acidic residues" evidence="7">
    <location>
        <begin position="621"/>
        <end position="634"/>
    </location>
</feature>
<evidence type="ECO:0000259" key="8">
    <source>
        <dbReference type="PROSITE" id="PS50016"/>
    </source>
</evidence>
<feature type="region of interest" description="Disordered" evidence="7">
    <location>
        <begin position="1077"/>
        <end position="1096"/>
    </location>
</feature>
<dbReference type="RefSeq" id="XP_027359875.1">
    <property type="nucleotide sequence ID" value="XM_027504074.1"/>
</dbReference>
<sequence length="1548" mass="169851">MRLESGTCNVCSAPCSSCMHLNHGLMGSKAEEFSDENCRLGEANNQYSMDEGNGYSLRSRACESSQHAVSEASNMRSVNSSHDSLSENAESRQILSSKYQDSKYLEGHDDNTSCISRASDTNLVNDSHQRNADRINKSCSSASVSQIGAEGSGSAPSVDTSHSSPNVQKLCEQSCCGKSLSGNPNLMHVGRDLCSHIPEKLSECSIENSSSSLTKEREPIVLAGEKIIVEKDGLNESTSEILLKVCPKSEADSDACDANDEGPKCSVLDEQHKKDEELVKSHGEQEPQSEDESDESDVVEHDVKVCDICGDAGREDLLAICSRCSDGAEHTYCMREMLQKVPEGDWLCEECKDAEENENKKLDIEEKKIVEVSSTSQVSGKRVSDNIEVAPVAKRQGLESSTGSPKISSPKISVPPSRESSFKILDKFKVKPGLQMPIRNHSGGNDTESARSPSIGPRSQISKSMLLKSNSFNNLDSKPRVKLVDEDVPQKSKGSKEHTSKNVETPAQMTSKSTLFKSSSLGRSTAEESKVKMLSPKSVTTKDFKISRHLKESGAFDMKYLSRIDRPVATSVASTAKGDQKLTPCGETSKPSAVNNSRELKVNQDGKFSALSKSIRNIGRKSSEPEVSSERTSTRIDEALQDVLPRSRETTNQVEKTRDISSDRVSLVVSASSKNPFCPNCKEFGHPLECCMAGTAQESGAEISVTTSNSSKVEMHKGNKLKDAIQAALLRRPEICKKKEVSNQTDEVSALGTELNCEVTSNVQVLVSSTPKNGISADETHEQQEILENYSLDSLKCSSANNLKQQNYCPTDFRSHPGKSDAIGLTAGKLVVRDLSNKAITISTVPLKMLAFPDYEYIWQGVFEVHRNGKPPDLCTGVQAHLSSCASPKVREVVSSFLPQVPLNEVSRLSTWPSQFHHGGAREDNIALYFFAQDIESYERHYKGLLDHMIRNDLALKGIFDGVELLIFPSNLLPENSQCWNMLFYLWGIFRGRRIIHSDSAKKTCIPSLSALPVEVNSSAVVTSPETLCSPKCMHEESIDCDKACNAVLPSTSIDQHQIAASRNIDVNHQTHLHSQENLGKLDGSIDSKSTSRVPRNSSLLCQEMKSAGSSLKAGELEHGKYRVSKPSDAMGTSVRSRIVEAKTDSDITGKQENGLYSLIPFEKVAASIDRKEIFLHGIKGDEDEQSSKRKQKEDFHNVDLEANIDNNQETDAASNFRKDRGSKSMISNVEDQQRPKRKQKDERYIDLEANIENQETCGATYISMDKSSEKIDSDEDQRLLKRKQKDNDHHYINLEAAFQDELCEGNCQLPNDREVQNVDFSDTIMGPSVVSCQKMPWNEGNGKLEDGESSSKKLKTGFSRIYESCSSRGGSSFSDSFTSLRNDLGSSSSVKDKGCEEACDEKIIHEDLGTMERTFFPVDTHNISDAQSVLNSMSMKGLRESEEQFQDVIPNLELALGGKTKPLLATPPPAPKGMLPFLVGAVDRKNNHPNGLGDGQEDDAVAASLSLSLSFPSSNKEHKKAASKAELLPEGHPVNTSLLLFGRFPDK</sequence>
<dbReference type="Proteomes" id="UP000694853">
    <property type="component" value="Unplaced"/>
</dbReference>
<dbReference type="PANTHER" id="PTHR33304">
    <property type="match status" value="1"/>
</dbReference>
<feature type="compositionally biased region" description="Basic and acidic residues" evidence="7">
    <location>
        <begin position="1232"/>
        <end position="1242"/>
    </location>
</feature>
<keyword evidence="3" id="KW-0862">Zinc</keyword>
<feature type="compositionally biased region" description="Polar residues" evidence="7">
    <location>
        <begin position="442"/>
        <end position="476"/>
    </location>
</feature>
<feature type="region of interest" description="Disordered" evidence="7">
    <location>
        <begin position="68"/>
        <end position="93"/>
    </location>
</feature>
<dbReference type="InterPro" id="IPR011011">
    <property type="entry name" value="Znf_FYVE_PHD"/>
</dbReference>
<evidence type="ECO:0000313" key="12">
    <source>
        <dbReference type="RefSeq" id="XP_027359876.1"/>
    </source>
</evidence>
<dbReference type="InterPro" id="IPR019787">
    <property type="entry name" value="Znf_PHD-finger"/>
</dbReference>
<evidence type="ECO:0000256" key="4">
    <source>
        <dbReference type="ARBA" id="ARBA00023015"/>
    </source>
</evidence>
<feature type="region of interest" description="Disordered" evidence="7">
    <location>
        <begin position="394"/>
        <end position="419"/>
    </location>
</feature>
<feature type="compositionally biased region" description="Acidic residues" evidence="7">
    <location>
        <begin position="287"/>
        <end position="297"/>
    </location>
</feature>
<evidence type="ECO:0000256" key="6">
    <source>
        <dbReference type="PROSITE-ProRule" id="PRU00146"/>
    </source>
</evidence>
<evidence type="ECO:0000256" key="7">
    <source>
        <dbReference type="SAM" id="MobiDB-lite"/>
    </source>
</evidence>
<dbReference type="GO" id="GO:0034244">
    <property type="term" value="P:negative regulation of transcription elongation by RNA polymerase II"/>
    <property type="evidence" value="ECO:0007669"/>
    <property type="project" value="InterPro"/>
</dbReference>
<keyword evidence="1" id="KW-0479">Metal-binding</keyword>
<evidence type="ECO:0000256" key="1">
    <source>
        <dbReference type="ARBA" id="ARBA00022723"/>
    </source>
</evidence>